<dbReference type="EMBL" id="ACZL01000031">
    <property type="protein sequence ID" value="EHI55021.1"/>
    <property type="molecule type" value="Genomic_DNA"/>
</dbReference>
<comment type="caution">
    <text evidence="2">The sequence shown here is derived from an EMBL/GenBank/DDBJ whole genome shotgun (WGS) entry which is preliminary data.</text>
</comment>
<dbReference type="Proteomes" id="UP000003011">
    <property type="component" value="Unassembled WGS sequence"/>
</dbReference>
<reference evidence="2 3" key="1">
    <citation type="submission" date="2011-08" db="EMBL/GenBank/DDBJ databases">
        <title>The Genome Sequence of Johnsonella ignava ATCC 51276.</title>
        <authorList>
            <consortium name="The Broad Institute Genome Sequencing Platform"/>
            <person name="Earl A."/>
            <person name="Ward D."/>
            <person name="Feldgarden M."/>
            <person name="Gevers D."/>
            <person name="Izard J."/>
            <person name="Blanton J.M."/>
            <person name="Baranova O.V."/>
            <person name="Dewhirst F.E."/>
            <person name="Young S.K."/>
            <person name="Zeng Q."/>
            <person name="Gargeya S."/>
            <person name="Fitzgerald M."/>
            <person name="Haas B."/>
            <person name="Abouelleil A."/>
            <person name="Alvarado L."/>
            <person name="Arachchi H.M."/>
            <person name="Berlin A."/>
            <person name="Brown A."/>
            <person name="Chapman S.B."/>
            <person name="Chen Z."/>
            <person name="Dunbar C."/>
            <person name="Freedman E."/>
            <person name="Gearin G."/>
            <person name="Gellesch M."/>
            <person name="Goldberg J."/>
            <person name="Griggs A."/>
            <person name="Gujja S."/>
            <person name="Heiman D."/>
            <person name="Howarth C."/>
            <person name="Larson L."/>
            <person name="Lui A."/>
            <person name="MacDonald P.J.P."/>
            <person name="Montmayeur A."/>
            <person name="Murphy C."/>
            <person name="Neiman D."/>
            <person name="Pearson M."/>
            <person name="Priest M."/>
            <person name="Roberts A."/>
            <person name="Saif S."/>
            <person name="Shea T."/>
            <person name="Shenoy N."/>
            <person name="Sisk P."/>
            <person name="Stolte C."/>
            <person name="Sykes S."/>
            <person name="Wortman J."/>
            <person name="Nusbaum C."/>
            <person name="Birren B."/>
        </authorList>
    </citation>
    <scope>NUCLEOTIDE SEQUENCE [LARGE SCALE GENOMIC DNA]</scope>
    <source>
        <strain evidence="2 3">ATCC 51276</strain>
    </source>
</reference>
<dbReference type="GO" id="GO:0005524">
    <property type="term" value="F:ATP binding"/>
    <property type="evidence" value="ECO:0007669"/>
    <property type="project" value="InterPro"/>
</dbReference>
<keyword evidence="3" id="KW-1185">Reference proteome</keyword>
<proteinExistence type="predicted"/>
<dbReference type="SUPFAM" id="SSF52540">
    <property type="entry name" value="P-loop containing nucleoside triphosphate hydrolases"/>
    <property type="match status" value="1"/>
</dbReference>
<dbReference type="Gene3D" id="3.30.980.10">
    <property type="entry name" value="Threonyl-trna Synthetase, Chain A, domain 2"/>
    <property type="match status" value="1"/>
</dbReference>
<dbReference type="InterPro" id="IPR018163">
    <property type="entry name" value="Thr/Ala-tRNA-synth_IIc_edit"/>
</dbReference>
<dbReference type="PANTHER" id="PTHR10285">
    <property type="entry name" value="URIDINE KINASE"/>
    <property type="match status" value="1"/>
</dbReference>
<feature type="domain" description="Phosphoribulokinase/uridine kinase" evidence="1">
    <location>
        <begin position="296"/>
        <end position="493"/>
    </location>
</feature>
<evidence type="ECO:0000313" key="2">
    <source>
        <dbReference type="EMBL" id="EHI55021.1"/>
    </source>
</evidence>
<dbReference type="STRING" id="679200.HMPREF9333_01868"/>
<dbReference type="RefSeq" id="WP_005541666.1">
    <property type="nucleotide sequence ID" value="NZ_JH378836.1"/>
</dbReference>
<sequence length="561" mass="64516">MDNNNYIDITIEGERYKYKKGIKFKEIAEDFQDRYKDRILLVKLDFRLYELNNSAEHDTELEFITANTKPGQQTYERSAVLLVMSAFHDIAEKEGKFNPDVSVNVEFSTGNALFLNSKNPLDRKTLELLKAKMHEMVNAKIPITKRAVSKDEAVRLFHEKGMYDKEKLFYYRTSSRVNIYSLNGFEDYYYGYMVPDTSYIKYFDLELYEHGFVLILPEKEDTNKVPGFIPAPKVFRQMRDSCYAHEKLGLSNVGGLNTEIAGGNISQMILISEAAMEKKIGDIAAEIAGREGIKLIMTAGPSSSGKTTFSHRLAIQLRALGLKPYPIEVDDYFVDRDMTPKDKDGNYNFEALEAIDIEQFNDDMENLLKGRRVQLPSFNFKTGRREYKGNCLQIGSGDILILEGIHCLNDRLSYKLPMDAKYKIYISALTPLNIDEHNRVPTTDARLIRRMVRDAMVRGTSAQNTIKMWESVRRGEHENIFPYQDSADIVFNSALVYELAVLKQYAQPLLFGIDRHSNEYIEAKRLLKFLDYFIGIPSEMVPVNSIIREFIGGSCFKNKIY</sequence>
<organism evidence="2 3">
    <name type="scientific">Johnsonella ignava ATCC 51276</name>
    <dbReference type="NCBI Taxonomy" id="679200"/>
    <lineage>
        <taxon>Bacteria</taxon>
        <taxon>Bacillati</taxon>
        <taxon>Bacillota</taxon>
        <taxon>Clostridia</taxon>
        <taxon>Lachnospirales</taxon>
        <taxon>Lachnospiraceae</taxon>
        <taxon>Johnsonella</taxon>
    </lineage>
</organism>
<dbReference type="eggNOG" id="COG0572">
    <property type="taxonomic scope" value="Bacteria"/>
</dbReference>
<dbReference type="PATRIC" id="fig|679200.3.peg.1974"/>
<dbReference type="SUPFAM" id="SSF55186">
    <property type="entry name" value="ThrRS/AlaRS common domain"/>
    <property type="match status" value="1"/>
</dbReference>
<accession>G5GJX8</accession>
<dbReference type="OrthoDB" id="9764644at2"/>
<dbReference type="GO" id="GO:0016301">
    <property type="term" value="F:kinase activity"/>
    <property type="evidence" value="ECO:0007669"/>
    <property type="project" value="InterPro"/>
</dbReference>
<evidence type="ECO:0000259" key="1">
    <source>
        <dbReference type="Pfam" id="PF00485"/>
    </source>
</evidence>
<dbReference type="InterPro" id="IPR027417">
    <property type="entry name" value="P-loop_NTPase"/>
</dbReference>
<dbReference type="InterPro" id="IPR006083">
    <property type="entry name" value="PRK/URK"/>
</dbReference>
<protein>
    <recommendedName>
        <fullName evidence="1">Phosphoribulokinase/uridine kinase domain-containing protein</fullName>
    </recommendedName>
</protein>
<dbReference type="CDD" id="cd02028">
    <property type="entry name" value="UMPK_like"/>
    <property type="match status" value="1"/>
</dbReference>
<dbReference type="AlphaFoldDB" id="G5GJX8"/>
<evidence type="ECO:0000313" key="3">
    <source>
        <dbReference type="Proteomes" id="UP000003011"/>
    </source>
</evidence>
<dbReference type="Gene3D" id="3.40.50.300">
    <property type="entry name" value="P-loop containing nucleotide triphosphate hydrolases"/>
    <property type="match status" value="1"/>
</dbReference>
<dbReference type="HOGENOM" id="CLU_023775_1_0_9"/>
<gene>
    <name evidence="2" type="ORF">HMPREF9333_01868</name>
</gene>
<name>G5GJX8_9FIRM</name>
<dbReference type="Pfam" id="PF00485">
    <property type="entry name" value="PRK"/>
    <property type="match status" value="1"/>
</dbReference>